<keyword evidence="1" id="KW-0378">Hydrolase</keyword>
<dbReference type="AlphaFoldDB" id="A0A380U4M7"/>
<proteinExistence type="predicted"/>
<sequence length="51" mass="5736">MHIFNNGKYKSIHAATAGELAQIESAVKKDKDFDRTIISPRQQVCSMIPMD</sequence>
<keyword evidence="2" id="KW-1185">Reference proteome</keyword>
<gene>
    <name evidence="1" type="ORF">NCTC10801_02533</name>
</gene>
<evidence type="ECO:0000313" key="2">
    <source>
        <dbReference type="Proteomes" id="UP000254649"/>
    </source>
</evidence>
<reference evidence="1 2" key="1">
    <citation type="submission" date="2018-06" db="EMBL/GenBank/DDBJ databases">
        <authorList>
            <consortium name="Pathogen Informatics"/>
            <person name="Doyle S."/>
        </authorList>
    </citation>
    <scope>NUCLEOTIDE SEQUENCE [LARGE SCALE GENOMIC DNA]</scope>
    <source>
        <strain evidence="1 2">NCTC10801</strain>
    </source>
</reference>
<evidence type="ECO:0000313" key="1">
    <source>
        <dbReference type="EMBL" id="SUT95732.1"/>
    </source>
</evidence>
<organism evidence="1 2">
    <name type="scientific">[Actinobacillus] rossii</name>
    <dbReference type="NCBI Taxonomy" id="123820"/>
    <lineage>
        <taxon>Bacteria</taxon>
        <taxon>Pseudomonadati</taxon>
        <taxon>Pseudomonadota</taxon>
        <taxon>Gammaproteobacteria</taxon>
        <taxon>Pasteurellales</taxon>
        <taxon>Pasteurellaceae</taxon>
    </lineage>
</organism>
<dbReference type="GO" id="GO:0016787">
    <property type="term" value="F:hydrolase activity"/>
    <property type="evidence" value="ECO:0007669"/>
    <property type="project" value="UniProtKB-KW"/>
</dbReference>
<dbReference type="EMBL" id="UFRQ01000003">
    <property type="protein sequence ID" value="SUT95732.1"/>
    <property type="molecule type" value="Genomic_DNA"/>
</dbReference>
<dbReference type="Proteomes" id="UP000254649">
    <property type="component" value="Unassembled WGS sequence"/>
</dbReference>
<protein>
    <submittedName>
        <fullName evidence="1">Sucrose-6-phosphate hydrolase</fullName>
    </submittedName>
</protein>
<accession>A0A380U4M7</accession>
<name>A0A380U4M7_9PAST</name>